<dbReference type="InterPro" id="IPR016496">
    <property type="entry name" value="GTPase_HflX"/>
</dbReference>
<evidence type="ECO:0000256" key="5">
    <source>
        <dbReference type="HAMAP-Rule" id="MF_00900"/>
    </source>
</evidence>
<dbReference type="EMBL" id="QRDW01000001">
    <property type="protein sequence ID" value="RED53247.1"/>
    <property type="molecule type" value="Genomic_DNA"/>
</dbReference>
<dbReference type="PANTHER" id="PTHR10229">
    <property type="entry name" value="GTP-BINDING PROTEIN HFLX"/>
    <property type="match status" value="1"/>
</dbReference>
<evidence type="ECO:0000256" key="3">
    <source>
        <dbReference type="ARBA" id="ARBA00022842"/>
    </source>
</evidence>
<dbReference type="Gene3D" id="3.40.50.11060">
    <property type="entry name" value="GTPase HflX, N-terminal domain"/>
    <property type="match status" value="1"/>
</dbReference>
<organism evidence="9 10">
    <name type="scientific">Aestuariispira insulae</name>
    <dbReference type="NCBI Taxonomy" id="1461337"/>
    <lineage>
        <taxon>Bacteria</taxon>
        <taxon>Pseudomonadati</taxon>
        <taxon>Pseudomonadota</taxon>
        <taxon>Alphaproteobacteria</taxon>
        <taxon>Rhodospirillales</taxon>
        <taxon>Kiloniellaceae</taxon>
        <taxon>Aestuariispira</taxon>
    </lineage>
</organism>
<dbReference type="Pfam" id="PF13167">
    <property type="entry name" value="GTP-bdg_N"/>
    <property type="match status" value="1"/>
</dbReference>
<evidence type="ECO:0000256" key="7">
    <source>
        <dbReference type="PIRSR" id="PIRSR006809-2"/>
    </source>
</evidence>
<dbReference type="InterPro" id="IPR045498">
    <property type="entry name" value="HflX_C"/>
</dbReference>
<dbReference type="PIRSF" id="PIRSF006809">
    <property type="entry name" value="GTP-binding_hflX_prd"/>
    <property type="match status" value="1"/>
</dbReference>
<keyword evidence="5" id="KW-0963">Cytoplasm</keyword>
<dbReference type="Proteomes" id="UP000256845">
    <property type="component" value="Unassembled WGS sequence"/>
</dbReference>
<keyword evidence="4 5" id="KW-0342">GTP-binding</keyword>
<dbReference type="RefSeq" id="WP_425452123.1">
    <property type="nucleotide sequence ID" value="NZ_QRDW01000001.1"/>
</dbReference>
<dbReference type="PANTHER" id="PTHR10229:SF0">
    <property type="entry name" value="GTP-BINDING PROTEIN 6-RELATED"/>
    <property type="match status" value="1"/>
</dbReference>
<accession>A0A3D9HUV4</accession>
<dbReference type="Pfam" id="PF16360">
    <property type="entry name" value="GTP-bdg_M"/>
    <property type="match status" value="1"/>
</dbReference>
<evidence type="ECO:0000313" key="10">
    <source>
        <dbReference type="Proteomes" id="UP000256845"/>
    </source>
</evidence>
<dbReference type="InterPro" id="IPR042108">
    <property type="entry name" value="GTPase_HflX_N_sf"/>
</dbReference>
<evidence type="ECO:0000256" key="1">
    <source>
        <dbReference type="ARBA" id="ARBA00022723"/>
    </source>
</evidence>
<dbReference type="GO" id="GO:0043022">
    <property type="term" value="F:ribosome binding"/>
    <property type="evidence" value="ECO:0007669"/>
    <property type="project" value="TreeGrafter"/>
</dbReference>
<proteinExistence type="inferred from homology"/>
<keyword evidence="1 7" id="KW-0479">Metal-binding</keyword>
<comment type="caution">
    <text evidence="9">The sequence shown here is derived from an EMBL/GenBank/DDBJ whole genome shotgun (WGS) entry which is preliminary data.</text>
</comment>
<dbReference type="PRINTS" id="PR00326">
    <property type="entry name" value="GTP1OBG"/>
</dbReference>
<keyword evidence="10" id="KW-1185">Reference proteome</keyword>
<dbReference type="AlphaFoldDB" id="A0A3D9HUV4"/>
<dbReference type="PROSITE" id="PS51705">
    <property type="entry name" value="G_HFLX"/>
    <property type="match status" value="1"/>
</dbReference>
<dbReference type="HAMAP" id="MF_00900">
    <property type="entry name" value="GTPase_HflX"/>
    <property type="match status" value="1"/>
</dbReference>
<keyword evidence="2 5" id="KW-0547">Nucleotide-binding</keyword>
<evidence type="ECO:0000256" key="4">
    <source>
        <dbReference type="ARBA" id="ARBA00023134"/>
    </source>
</evidence>
<evidence type="ECO:0000259" key="8">
    <source>
        <dbReference type="PROSITE" id="PS51705"/>
    </source>
</evidence>
<dbReference type="GO" id="GO:0005737">
    <property type="term" value="C:cytoplasm"/>
    <property type="evidence" value="ECO:0007669"/>
    <property type="project" value="UniProtKB-SubCell"/>
</dbReference>
<dbReference type="GO" id="GO:0046872">
    <property type="term" value="F:metal ion binding"/>
    <property type="evidence" value="ECO:0007669"/>
    <property type="project" value="UniProtKB-KW"/>
</dbReference>
<reference evidence="9 10" key="1">
    <citation type="submission" date="2018-07" db="EMBL/GenBank/DDBJ databases">
        <title>Genomic Encyclopedia of Type Strains, Phase III (KMG-III): the genomes of soil and plant-associated and newly described type strains.</title>
        <authorList>
            <person name="Whitman W."/>
        </authorList>
    </citation>
    <scope>NUCLEOTIDE SEQUENCE [LARGE SCALE GENOMIC DNA]</scope>
    <source>
        <strain evidence="9 10">CECT 8488</strain>
    </source>
</reference>
<comment type="cofactor">
    <cofactor evidence="7">
        <name>Mg(2+)</name>
        <dbReference type="ChEBI" id="CHEBI:18420"/>
    </cofactor>
</comment>
<comment type="function">
    <text evidence="5">GTPase that associates with the 50S ribosomal subunit and may have a role during protein synthesis or ribosome biogenesis.</text>
</comment>
<dbReference type="InterPro" id="IPR027417">
    <property type="entry name" value="P-loop_NTPase"/>
</dbReference>
<dbReference type="CDD" id="cd01878">
    <property type="entry name" value="HflX"/>
    <property type="match status" value="1"/>
</dbReference>
<gene>
    <name evidence="5" type="primary">hflX</name>
    <name evidence="9" type="ORF">DFP90_10129</name>
</gene>
<dbReference type="GO" id="GO:0003924">
    <property type="term" value="F:GTPase activity"/>
    <property type="evidence" value="ECO:0007669"/>
    <property type="project" value="UniProtKB-UniRule"/>
</dbReference>
<evidence type="ECO:0000313" key="9">
    <source>
        <dbReference type="EMBL" id="RED53247.1"/>
    </source>
</evidence>
<protein>
    <recommendedName>
        <fullName evidence="5">GTPase HflX</fullName>
    </recommendedName>
    <alternativeName>
        <fullName evidence="5">GTP-binding protein HflX</fullName>
    </alternativeName>
</protein>
<dbReference type="Gene3D" id="6.10.250.2860">
    <property type="match status" value="1"/>
</dbReference>
<feature type="binding site" evidence="7">
    <location>
        <position position="246"/>
    </location>
    <ligand>
        <name>Mg(2+)</name>
        <dbReference type="ChEBI" id="CHEBI:18420"/>
    </ligand>
</feature>
<keyword evidence="3 7" id="KW-0460">Magnesium</keyword>
<dbReference type="Gene3D" id="3.40.50.300">
    <property type="entry name" value="P-loop containing nucleotide triphosphate hydrolases"/>
    <property type="match status" value="1"/>
</dbReference>
<evidence type="ECO:0000256" key="2">
    <source>
        <dbReference type="ARBA" id="ARBA00022741"/>
    </source>
</evidence>
<dbReference type="InterPro" id="IPR025121">
    <property type="entry name" value="GTPase_HflX_N"/>
</dbReference>
<dbReference type="InterPro" id="IPR030394">
    <property type="entry name" value="G_HFLX_dom"/>
</dbReference>
<comment type="similarity">
    <text evidence="5">Belongs to the TRAFAC class OBG-HflX-like GTPase superfamily. HflX GTPase family.</text>
</comment>
<dbReference type="Pfam" id="PF19275">
    <property type="entry name" value="HflX_C"/>
    <property type="match status" value="1"/>
</dbReference>
<dbReference type="SUPFAM" id="SSF52540">
    <property type="entry name" value="P-loop containing nucleoside triphosphate hydrolases"/>
    <property type="match status" value="1"/>
</dbReference>
<sequence>MPTHSSAIGEGGGPAEQSRALVLHPVIRQRGERLRDPEKRLEEAVGLTQAIDLHVVHAENIRVDKVQPGTLIGGGVRERMAHLVEEMEIDLVIMDCALTPVQQRNLEKEWGCKVIDRTGLILEIFGARARTHEGRLQVELAAMKFQRSRLVRSWTHLERQRGGLGFIGGPGESQLEIDRRLIDERIGKLNRELETVKRTRELQRSARQRVPYPVVALVGYTNAGKSTLFNYMTGSEVFAKDLLFATLDPTMRAIRLETGRNVILSDTVGFISDLPTDLVAAFRATLEEVVEADVIVHVRDIASEDSEEQRLDVEEVLESLSLDSDVPIVQVWNKADLLDQEEASAVFERAEREDNTVVLSAINGHGTDTFGLILEKLLSRGEERMTRLVAYGDGKQIAWLYENCHVIERRDLNEGMELTISVSDKLVGQMENLFGPVAGKPE</sequence>
<feature type="binding site" evidence="6">
    <location>
        <begin position="219"/>
        <end position="226"/>
    </location>
    <ligand>
        <name>GTP</name>
        <dbReference type="ChEBI" id="CHEBI:37565"/>
    </ligand>
</feature>
<feature type="binding site" evidence="6">
    <location>
        <begin position="266"/>
        <end position="269"/>
    </location>
    <ligand>
        <name>GTP</name>
        <dbReference type="ChEBI" id="CHEBI:37565"/>
    </ligand>
</feature>
<comment type="subunit">
    <text evidence="5">Monomer. Associates with the 50S ribosomal subunit.</text>
</comment>
<feature type="binding site" evidence="6">
    <location>
        <begin position="244"/>
        <end position="248"/>
    </location>
    <ligand>
        <name>GTP</name>
        <dbReference type="ChEBI" id="CHEBI:37565"/>
    </ligand>
</feature>
<evidence type="ECO:0000256" key="6">
    <source>
        <dbReference type="PIRSR" id="PIRSR006809-1"/>
    </source>
</evidence>
<dbReference type="Pfam" id="PF01926">
    <property type="entry name" value="MMR_HSR1"/>
    <property type="match status" value="1"/>
</dbReference>
<name>A0A3D9HUV4_9PROT</name>
<feature type="binding site" evidence="7">
    <location>
        <position position="226"/>
    </location>
    <ligand>
        <name>Mg(2+)</name>
        <dbReference type="ChEBI" id="CHEBI:18420"/>
    </ligand>
</feature>
<feature type="domain" description="Hflx-type G" evidence="8">
    <location>
        <begin position="213"/>
        <end position="389"/>
    </location>
</feature>
<dbReference type="GO" id="GO:0005525">
    <property type="term" value="F:GTP binding"/>
    <property type="evidence" value="ECO:0007669"/>
    <property type="project" value="UniProtKB-UniRule"/>
</dbReference>
<feature type="binding site" evidence="6">
    <location>
        <begin position="333"/>
        <end position="336"/>
    </location>
    <ligand>
        <name>GTP</name>
        <dbReference type="ChEBI" id="CHEBI:37565"/>
    </ligand>
</feature>
<dbReference type="NCBIfam" id="TIGR03156">
    <property type="entry name" value="GTP_HflX"/>
    <property type="match status" value="1"/>
</dbReference>
<comment type="subcellular location">
    <subcellularLocation>
        <location evidence="5">Cytoplasm</location>
    </subcellularLocation>
    <text evidence="5">May associate with membranes.</text>
</comment>
<dbReference type="InterPro" id="IPR032305">
    <property type="entry name" value="GTP-bd_M"/>
</dbReference>
<dbReference type="InterPro" id="IPR006073">
    <property type="entry name" value="GTP-bd"/>
</dbReference>